<dbReference type="EMBL" id="SDRB02010588">
    <property type="protein sequence ID" value="THG05603.1"/>
    <property type="molecule type" value="Genomic_DNA"/>
</dbReference>
<keyword evidence="4" id="KW-0735">Signal-anchor</keyword>
<name>A0A4S4DR74_CAMSN</name>
<comment type="similarity">
    <text evidence="2">Belongs to the glycosyltransferase 47 family.</text>
</comment>
<evidence type="ECO:0000256" key="1">
    <source>
        <dbReference type="ARBA" id="ARBA00004323"/>
    </source>
</evidence>
<dbReference type="Proteomes" id="UP000306102">
    <property type="component" value="Unassembled WGS sequence"/>
</dbReference>
<dbReference type="STRING" id="542762.A0A4S4DR74"/>
<dbReference type="InterPro" id="IPR040911">
    <property type="entry name" value="Exostosin_GT47"/>
</dbReference>
<comment type="caution">
    <text evidence="8">The sequence shown here is derived from an EMBL/GenBank/DDBJ whole genome shotgun (WGS) entry which is preliminary data.</text>
</comment>
<dbReference type="GO" id="GO:0016757">
    <property type="term" value="F:glycosyltransferase activity"/>
    <property type="evidence" value="ECO:0007669"/>
    <property type="project" value="UniProtKB-KW"/>
</dbReference>
<protein>
    <recommendedName>
        <fullName evidence="7">Exostosin GT47 domain-containing protein</fullName>
    </recommendedName>
</protein>
<keyword evidence="3" id="KW-0808">Transferase</keyword>
<proteinExistence type="inferred from homology"/>
<accession>A0A4S4DR74</accession>
<keyword evidence="5" id="KW-0333">Golgi apparatus</keyword>
<keyword evidence="6" id="KW-0472">Membrane</keyword>
<dbReference type="AlphaFoldDB" id="A0A4S4DR74"/>
<reference evidence="8 9" key="1">
    <citation type="journal article" date="2018" name="Proc. Natl. Acad. Sci. U.S.A.">
        <title>Draft genome sequence of Camellia sinensis var. sinensis provides insights into the evolution of the tea genome and tea quality.</title>
        <authorList>
            <person name="Wei C."/>
            <person name="Yang H."/>
            <person name="Wang S."/>
            <person name="Zhao J."/>
            <person name="Liu C."/>
            <person name="Gao L."/>
            <person name="Xia E."/>
            <person name="Lu Y."/>
            <person name="Tai Y."/>
            <person name="She G."/>
            <person name="Sun J."/>
            <person name="Cao H."/>
            <person name="Tong W."/>
            <person name="Gao Q."/>
            <person name="Li Y."/>
            <person name="Deng W."/>
            <person name="Jiang X."/>
            <person name="Wang W."/>
            <person name="Chen Q."/>
            <person name="Zhang S."/>
            <person name="Li H."/>
            <person name="Wu J."/>
            <person name="Wang P."/>
            <person name="Li P."/>
            <person name="Shi C."/>
            <person name="Zheng F."/>
            <person name="Jian J."/>
            <person name="Huang B."/>
            <person name="Shan D."/>
            <person name="Shi M."/>
            <person name="Fang C."/>
            <person name="Yue Y."/>
            <person name="Li F."/>
            <person name="Li D."/>
            <person name="Wei S."/>
            <person name="Han B."/>
            <person name="Jiang C."/>
            <person name="Yin Y."/>
            <person name="Xia T."/>
            <person name="Zhang Z."/>
            <person name="Bennetzen J.L."/>
            <person name="Zhao S."/>
            <person name="Wan X."/>
        </authorList>
    </citation>
    <scope>NUCLEOTIDE SEQUENCE [LARGE SCALE GENOMIC DNA]</scope>
    <source>
        <strain evidence="9">cv. Shuchazao</strain>
        <tissue evidence="8">Leaf</tissue>
    </source>
</reference>
<dbReference type="PANTHER" id="PTHR11062:SF117">
    <property type="entry name" value="XYLOGLUCAN-SPECIFIC GALACTURONOSYLTRANSFERASE 1"/>
    <property type="match status" value="1"/>
</dbReference>
<keyword evidence="3" id="KW-0328">Glycosyltransferase</keyword>
<evidence type="ECO:0000313" key="9">
    <source>
        <dbReference type="Proteomes" id="UP000306102"/>
    </source>
</evidence>
<evidence type="ECO:0000256" key="3">
    <source>
        <dbReference type="ARBA" id="ARBA00022676"/>
    </source>
</evidence>
<sequence>MAVADLSKKNSKIPKRLEPKEPSFFDSILTKLLYRVPLALLLLILVFLWSSSTTIISGNILHVCVSSRKLNNLYCLSAGTQPNLKIPIPVINNSFINHQYSNLDIKQVVDHFAVENPKNDSPVHMTPITVESAFLENPKNDNLVHNTSVIVGSEKGEMYAILLENPKNDIPIHETLVTVRSENNQTYAVLPENSKNDIPNHETPVTIVSENDQMHAVLFENPVDRIVEKGITKYMNEEVANAVKVVEEQLQLHRSWVSNSKQATCNGRGIYVYELPPRFNKGLTAQCGDMIPWIDDFCKYLSNEALGEPIPELGKGWYRTHQYSLEPIFHSRVLKHPCRVYNENEAKLFYVPYYGGLDILRWHFKNVSNDVKDSLALDLVKWLESRTPWPRNSGKDHVFVLGKISWDFRRFDNSSSWGTRLLELNQMQNPIKLLIERQPWHVNDIGIPHPTHFHPQSDNDVVDWQLKIIRSNRKNLVSFAGAARPGAPDNIRSTLIKQCTNSVECQLLNCSSGGCDEPESIIELFMESEFCLQPPGDSPTRKSVFDSLVSGCIPVLFDPFTAYYQYPWHLPQDHEKYSVFIDKEEVREVNVNVVEKLMEVPAMVREDMRRYIVYELLPGLVYGDPNSELEKFQDAFTITVNNLLERVSRL</sequence>
<keyword evidence="9" id="KW-1185">Reference proteome</keyword>
<feature type="transmembrane region" description="Helical" evidence="6">
    <location>
        <begin position="32"/>
        <end position="50"/>
    </location>
</feature>
<evidence type="ECO:0000256" key="6">
    <source>
        <dbReference type="SAM" id="Phobius"/>
    </source>
</evidence>
<evidence type="ECO:0000259" key="7">
    <source>
        <dbReference type="Pfam" id="PF03016"/>
    </source>
</evidence>
<dbReference type="InterPro" id="IPR004263">
    <property type="entry name" value="Exostosin"/>
</dbReference>
<keyword evidence="6" id="KW-0812">Transmembrane</keyword>
<gene>
    <name evidence="8" type="ORF">TEA_022144</name>
</gene>
<dbReference type="PANTHER" id="PTHR11062">
    <property type="entry name" value="EXOSTOSIN HEPARAN SULFATE GLYCOSYLTRANSFERASE -RELATED"/>
    <property type="match status" value="1"/>
</dbReference>
<dbReference type="GO" id="GO:0000139">
    <property type="term" value="C:Golgi membrane"/>
    <property type="evidence" value="ECO:0007669"/>
    <property type="project" value="UniProtKB-SubCell"/>
</dbReference>
<dbReference type="Pfam" id="PF03016">
    <property type="entry name" value="Exostosin_GT47"/>
    <property type="match status" value="1"/>
</dbReference>
<evidence type="ECO:0000313" key="8">
    <source>
        <dbReference type="EMBL" id="THG05603.1"/>
    </source>
</evidence>
<evidence type="ECO:0000256" key="5">
    <source>
        <dbReference type="ARBA" id="ARBA00023034"/>
    </source>
</evidence>
<feature type="domain" description="Exostosin GT47" evidence="7">
    <location>
        <begin position="265"/>
        <end position="597"/>
    </location>
</feature>
<organism evidence="8 9">
    <name type="scientific">Camellia sinensis var. sinensis</name>
    <name type="common">China tea</name>
    <dbReference type="NCBI Taxonomy" id="542762"/>
    <lineage>
        <taxon>Eukaryota</taxon>
        <taxon>Viridiplantae</taxon>
        <taxon>Streptophyta</taxon>
        <taxon>Embryophyta</taxon>
        <taxon>Tracheophyta</taxon>
        <taxon>Spermatophyta</taxon>
        <taxon>Magnoliopsida</taxon>
        <taxon>eudicotyledons</taxon>
        <taxon>Gunneridae</taxon>
        <taxon>Pentapetalae</taxon>
        <taxon>asterids</taxon>
        <taxon>Ericales</taxon>
        <taxon>Theaceae</taxon>
        <taxon>Camellia</taxon>
    </lineage>
</organism>
<keyword evidence="6" id="KW-1133">Transmembrane helix</keyword>
<evidence type="ECO:0000256" key="4">
    <source>
        <dbReference type="ARBA" id="ARBA00022968"/>
    </source>
</evidence>
<evidence type="ECO:0000256" key="2">
    <source>
        <dbReference type="ARBA" id="ARBA00010271"/>
    </source>
</evidence>
<comment type="subcellular location">
    <subcellularLocation>
        <location evidence="1">Golgi apparatus membrane</location>
        <topology evidence="1">Single-pass type II membrane protein</topology>
    </subcellularLocation>
</comment>